<dbReference type="InterPro" id="IPR043504">
    <property type="entry name" value="Peptidase_S1_PA_chymotrypsin"/>
</dbReference>
<dbReference type="EMBL" id="MBFS01000254">
    <property type="protein sequence ID" value="PVV03278.1"/>
    <property type="molecule type" value="Genomic_DNA"/>
</dbReference>
<dbReference type="PANTHER" id="PTHR24252:SF7">
    <property type="entry name" value="HYALIN"/>
    <property type="match status" value="1"/>
</dbReference>
<name>A0A2T9ZFB1_9FUNG</name>
<keyword evidence="5" id="KW-1185">Reference proteome</keyword>
<proteinExistence type="predicted"/>
<protein>
    <recommendedName>
        <fullName evidence="3">Peptidase S1 domain-containing protein</fullName>
    </recommendedName>
</protein>
<dbReference type="AlphaFoldDB" id="A0A2T9ZFB1"/>
<dbReference type="InterPro" id="IPR018114">
    <property type="entry name" value="TRYPSIN_HIS"/>
</dbReference>
<dbReference type="PROSITE" id="PS00134">
    <property type="entry name" value="TRYPSIN_HIS"/>
    <property type="match status" value="1"/>
</dbReference>
<keyword evidence="2" id="KW-0378">Hydrolase</keyword>
<dbReference type="CDD" id="cd00190">
    <property type="entry name" value="Tryp_SPc"/>
    <property type="match status" value="1"/>
</dbReference>
<dbReference type="InterPro" id="IPR009003">
    <property type="entry name" value="Peptidase_S1_PA"/>
</dbReference>
<evidence type="ECO:0000313" key="4">
    <source>
        <dbReference type="EMBL" id="PVV03278.1"/>
    </source>
</evidence>
<sequence>MSKNIICLIAKYFLVGIVLICGIVNSASLVDSHEIGLNQENNDYRYSFNLRSSIAKSRHSEDAEIVNYFASKGLKMKRRIIGGAYVASEKYGFVAMLQVKLGNGLFMCGGSLISNRFVLTAAHCVSPLKQTAPASNVTIGLGNNQMTKLSQTRALRIHVHPDWTPSIVKNDIALIEINPVSFSQELFPIPLSNASPTQAKTVYAVGWGRTSTTEIAISSMLKQATLITGNINLCTSLNPNAQRNPQALICTINNITRMDTCVGDSGGPLVGNAYATQPGTNKPSKNVLTLYGITSFGTNGYGQGDSRCSSDGSIGFYTNIAFHRNWIRSIAGN</sequence>
<dbReference type="SMART" id="SM00020">
    <property type="entry name" value="Tryp_SPc"/>
    <property type="match status" value="1"/>
</dbReference>
<dbReference type="Pfam" id="PF00089">
    <property type="entry name" value="Trypsin"/>
    <property type="match status" value="1"/>
</dbReference>
<keyword evidence="2" id="KW-0720">Serine protease</keyword>
<evidence type="ECO:0000259" key="3">
    <source>
        <dbReference type="PROSITE" id="PS50240"/>
    </source>
</evidence>
<dbReference type="Proteomes" id="UP000245609">
    <property type="component" value="Unassembled WGS sequence"/>
</dbReference>
<dbReference type="PANTHER" id="PTHR24252">
    <property type="entry name" value="ACROSIN-RELATED"/>
    <property type="match status" value="1"/>
</dbReference>
<dbReference type="Gene3D" id="2.40.10.10">
    <property type="entry name" value="Trypsin-like serine proteases"/>
    <property type="match status" value="1"/>
</dbReference>
<evidence type="ECO:0000256" key="2">
    <source>
        <dbReference type="RuleBase" id="RU363034"/>
    </source>
</evidence>
<dbReference type="OrthoDB" id="6380398at2759"/>
<dbReference type="GO" id="GO:0006508">
    <property type="term" value="P:proteolysis"/>
    <property type="evidence" value="ECO:0007669"/>
    <property type="project" value="UniProtKB-KW"/>
</dbReference>
<keyword evidence="1" id="KW-1015">Disulfide bond</keyword>
<dbReference type="FunFam" id="2.40.10.10:FF:000068">
    <property type="entry name" value="transmembrane protease serine 2"/>
    <property type="match status" value="1"/>
</dbReference>
<organism evidence="4 5">
    <name type="scientific">Smittium megazygosporum</name>
    <dbReference type="NCBI Taxonomy" id="133381"/>
    <lineage>
        <taxon>Eukaryota</taxon>
        <taxon>Fungi</taxon>
        <taxon>Fungi incertae sedis</taxon>
        <taxon>Zoopagomycota</taxon>
        <taxon>Kickxellomycotina</taxon>
        <taxon>Harpellomycetes</taxon>
        <taxon>Harpellales</taxon>
        <taxon>Legeriomycetaceae</taxon>
        <taxon>Smittium</taxon>
    </lineage>
</organism>
<accession>A0A2T9ZFB1</accession>
<dbReference type="PRINTS" id="PR00722">
    <property type="entry name" value="CHYMOTRYPSIN"/>
</dbReference>
<feature type="domain" description="Peptidase S1" evidence="3">
    <location>
        <begin position="80"/>
        <end position="332"/>
    </location>
</feature>
<dbReference type="SUPFAM" id="SSF50494">
    <property type="entry name" value="Trypsin-like serine proteases"/>
    <property type="match status" value="1"/>
</dbReference>
<dbReference type="PROSITE" id="PS00135">
    <property type="entry name" value="TRYPSIN_SER"/>
    <property type="match status" value="1"/>
</dbReference>
<dbReference type="InterPro" id="IPR001254">
    <property type="entry name" value="Trypsin_dom"/>
</dbReference>
<keyword evidence="2" id="KW-0645">Protease</keyword>
<evidence type="ECO:0000313" key="5">
    <source>
        <dbReference type="Proteomes" id="UP000245609"/>
    </source>
</evidence>
<reference evidence="4 5" key="1">
    <citation type="journal article" date="2018" name="MBio">
        <title>Comparative Genomics Reveals the Core Gene Toolbox for the Fungus-Insect Symbiosis.</title>
        <authorList>
            <person name="Wang Y."/>
            <person name="Stata M."/>
            <person name="Wang W."/>
            <person name="Stajich J.E."/>
            <person name="White M.M."/>
            <person name="Moncalvo J.M."/>
        </authorList>
    </citation>
    <scope>NUCLEOTIDE SEQUENCE [LARGE SCALE GENOMIC DNA]</scope>
    <source>
        <strain evidence="4 5">SC-DP-2</strain>
    </source>
</reference>
<dbReference type="InterPro" id="IPR001314">
    <property type="entry name" value="Peptidase_S1A"/>
</dbReference>
<dbReference type="PROSITE" id="PS50240">
    <property type="entry name" value="TRYPSIN_DOM"/>
    <property type="match status" value="1"/>
</dbReference>
<comment type="caution">
    <text evidence="4">The sequence shown here is derived from an EMBL/GenBank/DDBJ whole genome shotgun (WGS) entry which is preliminary data.</text>
</comment>
<dbReference type="STRING" id="133381.A0A2T9ZFB1"/>
<dbReference type="GO" id="GO:0004252">
    <property type="term" value="F:serine-type endopeptidase activity"/>
    <property type="evidence" value="ECO:0007669"/>
    <property type="project" value="InterPro"/>
</dbReference>
<dbReference type="InterPro" id="IPR033116">
    <property type="entry name" value="TRYPSIN_SER"/>
</dbReference>
<gene>
    <name evidence="4" type="ORF">BB560_002258</name>
</gene>
<evidence type="ECO:0000256" key="1">
    <source>
        <dbReference type="ARBA" id="ARBA00023157"/>
    </source>
</evidence>